<evidence type="ECO:0000256" key="1">
    <source>
        <dbReference type="ARBA" id="ARBA00004651"/>
    </source>
</evidence>
<feature type="transmembrane region" description="Helical" evidence="6">
    <location>
        <begin position="263"/>
        <end position="284"/>
    </location>
</feature>
<feature type="transmembrane region" description="Helical" evidence="6">
    <location>
        <begin position="361"/>
        <end position="379"/>
    </location>
</feature>
<dbReference type="OrthoDB" id="9761531at2"/>
<dbReference type="InterPro" id="IPR052159">
    <property type="entry name" value="Competence_DNA_uptake"/>
</dbReference>
<dbReference type="PANTHER" id="PTHR30619:SF1">
    <property type="entry name" value="RECOMBINATION PROTEIN 2"/>
    <property type="match status" value="1"/>
</dbReference>
<dbReference type="RefSeq" id="WP_149390345.1">
    <property type="nucleotide sequence ID" value="NZ_SMRS01000003.1"/>
</dbReference>
<keyword evidence="5 6" id="KW-0472">Membrane</keyword>
<comment type="caution">
    <text evidence="10">The sequence shown here is derived from an EMBL/GenBank/DDBJ whole genome shotgun (WGS) entry which is preliminary data.</text>
</comment>
<evidence type="ECO:0000313" key="11">
    <source>
        <dbReference type="Proteomes" id="UP000325302"/>
    </source>
</evidence>
<dbReference type="SUPFAM" id="SSF56281">
    <property type="entry name" value="Metallo-hydrolase/oxidoreductase"/>
    <property type="match status" value="1"/>
</dbReference>
<feature type="transmembrane region" description="Helical" evidence="6">
    <location>
        <begin position="474"/>
        <end position="491"/>
    </location>
</feature>
<feature type="transmembrane region" description="Helical" evidence="6">
    <location>
        <begin position="450"/>
        <end position="467"/>
    </location>
</feature>
<dbReference type="PANTHER" id="PTHR30619">
    <property type="entry name" value="DNA INTERNALIZATION/COMPETENCE PROTEIN COMEC/REC2"/>
    <property type="match status" value="1"/>
</dbReference>
<dbReference type="GO" id="GO:0005886">
    <property type="term" value="C:plasma membrane"/>
    <property type="evidence" value="ECO:0007669"/>
    <property type="project" value="UniProtKB-SubCell"/>
</dbReference>
<dbReference type="Proteomes" id="UP000325302">
    <property type="component" value="Unassembled WGS sequence"/>
</dbReference>
<dbReference type="Pfam" id="PF03772">
    <property type="entry name" value="Competence"/>
    <property type="match status" value="1"/>
</dbReference>
<protein>
    <submittedName>
        <fullName evidence="10">DNA internalization-related competence protein ComEC/Rec2</fullName>
    </submittedName>
</protein>
<dbReference type="NCBIfam" id="TIGR00360">
    <property type="entry name" value="ComEC_N-term"/>
    <property type="match status" value="1"/>
</dbReference>
<evidence type="ECO:0000256" key="2">
    <source>
        <dbReference type="ARBA" id="ARBA00022475"/>
    </source>
</evidence>
<dbReference type="Pfam" id="PF13567">
    <property type="entry name" value="DUF4131"/>
    <property type="match status" value="1"/>
</dbReference>
<feature type="transmembrane region" description="Helical" evidence="6">
    <location>
        <begin position="290"/>
        <end position="309"/>
    </location>
</feature>
<dbReference type="CDD" id="cd07731">
    <property type="entry name" value="ComA-like_MBL-fold"/>
    <property type="match status" value="1"/>
</dbReference>
<comment type="subcellular location">
    <subcellularLocation>
        <location evidence="1">Cell membrane</location>
        <topology evidence="1">Multi-pass membrane protein</topology>
    </subcellularLocation>
</comment>
<feature type="transmembrane region" description="Helical" evidence="6">
    <location>
        <begin position="316"/>
        <end position="346"/>
    </location>
</feature>
<dbReference type="InterPro" id="IPR004797">
    <property type="entry name" value="Competence_ComEC/Rec2"/>
</dbReference>
<dbReference type="EMBL" id="SMRS01000003">
    <property type="protein sequence ID" value="KAA0875337.1"/>
    <property type="molecule type" value="Genomic_DNA"/>
</dbReference>
<keyword evidence="4 6" id="KW-1133">Transmembrane helix</keyword>
<organism evidence="10 11">
    <name type="scientific">Nitrincola tapanii</name>
    <dbReference type="NCBI Taxonomy" id="1708751"/>
    <lineage>
        <taxon>Bacteria</taxon>
        <taxon>Pseudomonadati</taxon>
        <taxon>Pseudomonadota</taxon>
        <taxon>Gammaproteobacteria</taxon>
        <taxon>Oceanospirillales</taxon>
        <taxon>Oceanospirillaceae</taxon>
        <taxon>Nitrincola</taxon>
    </lineage>
</organism>
<dbReference type="InterPro" id="IPR001279">
    <property type="entry name" value="Metallo-B-lactamas"/>
</dbReference>
<evidence type="ECO:0000259" key="7">
    <source>
        <dbReference type="Pfam" id="PF00753"/>
    </source>
</evidence>
<feature type="transmembrane region" description="Helical" evidence="6">
    <location>
        <begin position="6"/>
        <end position="32"/>
    </location>
</feature>
<keyword evidence="2" id="KW-1003">Cell membrane</keyword>
<feature type="transmembrane region" description="Helical" evidence="6">
    <location>
        <begin position="39"/>
        <end position="55"/>
    </location>
</feature>
<gene>
    <name evidence="10" type="ORF">E1H14_04910</name>
</gene>
<evidence type="ECO:0000313" key="10">
    <source>
        <dbReference type="EMBL" id="KAA0875337.1"/>
    </source>
</evidence>
<feature type="domain" description="ComEC/Rec2-related protein" evidence="8">
    <location>
        <begin position="201"/>
        <end position="469"/>
    </location>
</feature>
<dbReference type="AlphaFoldDB" id="A0A5A9W3Q7"/>
<proteinExistence type="predicted"/>
<evidence type="ECO:0000259" key="8">
    <source>
        <dbReference type="Pfam" id="PF03772"/>
    </source>
</evidence>
<dbReference type="Pfam" id="PF00753">
    <property type="entry name" value="Lactamase_B"/>
    <property type="match status" value="1"/>
</dbReference>
<feature type="domain" description="DUF4131" evidence="9">
    <location>
        <begin position="8"/>
        <end position="166"/>
    </location>
</feature>
<sequence length="747" mass="85019">MIFYLLGISVLAFIPNFYALFYLLPLAGAAYWRCGRKPLVCFALGVLWALLWAQWQLQFRLSSQAEVPSMRISGWVETLPEPTWRGQRFLFKIDQVEAAQPALPSLRRIQVSLDAAQGRVFAGDHLELRLRLRSTRDLRNPYARDLERERLAQGIDALGWVESIEQQVSGDRFWPALRQELLNQLQQRFSNTPAAQLLPAIILGERGEFDPALRNLLQQTGTAHLWVVSGLHISLAVAVGWGLGRVFAVLFWIAPTWRHASRYLPPICALLMASIYAALSGWGIPVQRAWMMAAVFLLAQLTWMPISAWRRWRWALGLVVTLQPLAILQAGFWLSFSIVALLIWILQTRQPLGTTWFKQLWLSQWGIFWVMLPLGVFWFQQLNLLAPWVNLWAVPLFSIWMMSLPFWLLAVFIEVPYAQSSLVAVIEGFWTLLDWSLEVFSGLSWSVKKPTYWALFSLSATIVYFLLPLPRRWCLLPLFIMLMLLFQPAGLPKYGHFSVWILDAGQGLAVLVRTRDEVLLYDTGPGYYPSGSAFAKVVWPILQAQNIQNLDRLVISHRDLDHSGGLLDLRQRLTYQLADSGSLTLLEEGFRDCHQLPAWQSAGVAFRYLSTAPSATESENDRSCILEIRNQACALLLTGDITHAIEYDLIRSRTLQPVTWLVAAHHGSKTSSSPAFIRALSPEWAFFTAGFRNRYGHPAPSVVQSFSDQGVQMMNTAEVGAIALSASQNDCRVDAERLKHRRYWTWR</sequence>
<accession>A0A5A9W3Q7</accession>
<dbReference type="InterPro" id="IPR004477">
    <property type="entry name" value="ComEC_N"/>
</dbReference>
<feature type="domain" description="Metallo-beta-lactamase" evidence="7">
    <location>
        <begin position="503"/>
        <end position="573"/>
    </location>
</feature>
<dbReference type="GO" id="GO:0030420">
    <property type="term" value="P:establishment of competence for transformation"/>
    <property type="evidence" value="ECO:0007669"/>
    <property type="project" value="InterPro"/>
</dbReference>
<evidence type="ECO:0000259" key="9">
    <source>
        <dbReference type="Pfam" id="PF13567"/>
    </source>
</evidence>
<reference evidence="10 11" key="1">
    <citation type="submission" date="2019-03" db="EMBL/GenBank/DDBJ databases">
        <title>Nitrincola sp. nov. isolated from an Indian soda lake.</title>
        <authorList>
            <person name="Joshi A."/>
            <person name="Thite S.V."/>
            <person name="Joseph N."/>
            <person name="Dhotre D."/>
            <person name="Moorthy M."/>
            <person name="Shouche Y.S."/>
        </authorList>
    </citation>
    <scope>NUCLEOTIDE SEQUENCE [LARGE SCALE GENOMIC DNA]</scope>
    <source>
        <strain evidence="10 11">MEB193</strain>
    </source>
</reference>
<evidence type="ECO:0000256" key="4">
    <source>
        <dbReference type="ARBA" id="ARBA00022989"/>
    </source>
</evidence>
<name>A0A5A9W3Q7_9GAMM</name>
<evidence type="ECO:0000256" key="6">
    <source>
        <dbReference type="SAM" id="Phobius"/>
    </source>
</evidence>
<dbReference type="InterPro" id="IPR035681">
    <property type="entry name" value="ComA-like_MBL"/>
</dbReference>
<dbReference type="NCBIfam" id="TIGR00361">
    <property type="entry name" value="ComEC_Rec2"/>
    <property type="match status" value="1"/>
</dbReference>
<feature type="transmembrane region" description="Helical" evidence="6">
    <location>
        <begin position="225"/>
        <end position="251"/>
    </location>
</feature>
<keyword evidence="11" id="KW-1185">Reference proteome</keyword>
<keyword evidence="3 6" id="KW-0812">Transmembrane</keyword>
<dbReference type="InterPro" id="IPR025405">
    <property type="entry name" value="DUF4131"/>
</dbReference>
<dbReference type="Gene3D" id="3.60.15.10">
    <property type="entry name" value="Ribonuclease Z/Hydroxyacylglutathione hydrolase-like"/>
    <property type="match status" value="1"/>
</dbReference>
<feature type="transmembrane region" description="Helical" evidence="6">
    <location>
        <begin position="391"/>
        <end position="413"/>
    </location>
</feature>
<evidence type="ECO:0000256" key="5">
    <source>
        <dbReference type="ARBA" id="ARBA00023136"/>
    </source>
</evidence>
<dbReference type="InterPro" id="IPR036866">
    <property type="entry name" value="RibonucZ/Hydroxyglut_hydro"/>
</dbReference>
<evidence type="ECO:0000256" key="3">
    <source>
        <dbReference type="ARBA" id="ARBA00022692"/>
    </source>
</evidence>